<evidence type="ECO:0000313" key="1">
    <source>
        <dbReference type="EMBL" id="KMP03983.1"/>
    </source>
</evidence>
<dbReference type="AlphaFoldDB" id="A0A0J6YAZ7"/>
<dbReference type="EMBL" id="DS028094">
    <property type="protein sequence ID" value="KMP03983.1"/>
    <property type="molecule type" value="Genomic_DNA"/>
</dbReference>
<name>A0A0J6YAZ7_COCIT</name>
<gene>
    <name evidence="1" type="ORF">CIRG_03675</name>
</gene>
<sequence>MPSNQAANGYICDHASRQRPLGFTSPQVVFREGFSCINQPGSKILWILNPNIVATESGVQHWQGYVLPSLRHNSSLHLIVVSRPRHVRNSAPRLRSPEIPGWRFQLHFGIRHFRFVPLPDDHGAEASCFSNFACQLEVRAKKPVVAPMLSLFRSPAGRCGA</sequence>
<evidence type="ECO:0000313" key="2">
    <source>
        <dbReference type="Proteomes" id="UP000054565"/>
    </source>
</evidence>
<reference evidence="2" key="1">
    <citation type="journal article" date="2010" name="Genome Res.">
        <title>Population genomic sequencing of Coccidioides fungi reveals recent hybridization and transposon control.</title>
        <authorList>
            <person name="Neafsey D.E."/>
            <person name="Barker B.M."/>
            <person name="Sharpton T.J."/>
            <person name="Stajich J.E."/>
            <person name="Park D.J."/>
            <person name="Whiston E."/>
            <person name="Hung C.-Y."/>
            <person name="McMahan C."/>
            <person name="White J."/>
            <person name="Sykes S."/>
            <person name="Heiman D."/>
            <person name="Young S."/>
            <person name="Zeng Q."/>
            <person name="Abouelleil A."/>
            <person name="Aftuck L."/>
            <person name="Bessette D."/>
            <person name="Brown A."/>
            <person name="FitzGerald M."/>
            <person name="Lui A."/>
            <person name="Macdonald J.P."/>
            <person name="Priest M."/>
            <person name="Orbach M.J."/>
            <person name="Galgiani J.N."/>
            <person name="Kirkland T.N."/>
            <person name="Cole G.T."/>
            <person name="Birren B.W."/>
            <person name="Henn M.R."/>
            <person name="Taylor J.W."/>
            <person name="Rounsley S.D."/>
        </authorList>
    </citation>
    <scope>NUCLEOTIDE SEQUENCE [LARGE SCALE GENOMIC DNA]</scope>
    <source>
        <strain evidence="2">RMSCC 2394</strain>
    </source>
</reference>
<protein>
    <submittedName>
        <fullName evidence="1">Uncharacterized protein</fullName>
    </submittedName>
</protein>
<accession>A0A0J6YAZ7</accession>
<dbReference type="Proteomes" id="UP000054565">
    <property type="component" value="Unassembled WGS sequence"/>
</dbReference>
<organism evidence="1 2">
    <name type="scientific">Coccidioides immitis RMSCC 2394</name>
    <dbReference type="NCBI Taxonomy" id="404692"/>
    <lineage>
        <taxon>Eukaryota</taxon>
        <taxon>Fungi</taxon>
        <taxon>Dikarya</taxon>
        <taxon>Ascomycota</taxon>
        <taxon>Pezizomycotina</taxon>
        <taxon>Eurotiomycetes</taxon>
        <taxon>Eurotiomycetidae</taxon>
        <taxon>Onygenales</taxon>
        <taxon>Onygenaceae</taxon>
        <taxon>Coccidioides</taxon>
    </lineage>
</organism>
<proteinExistence type="predicted"/>